<dbReference type="SMART" id="SM00849">
    <property type="entry name" value="Lactamase_B"/>
    <property type="match status" value="1"/>
</dbReference>
<reference evidence="2 3" key="1">
    <citation type="journal article" date="2015" name="Nature">
        <title>rRNA introns, odd ribosomes, and small enigmatic genomes across a large radiation of phyla.</title>
        <authorList>
            <person name="Brown C.T."/>
            <person name="Hug L.A."/>
            <person name="Thomas B.C."/>
            <person name="Sharon I."/>
            <person name="Castelle C.J."/>
            <person name="Singh A."/>
            <person name="Wilkins M.J."/>
            <person name="Williams K.H."/>
            <person name="Banfield J.F."/>
        </authorList>
    </citation>
    <scope>NUCLEOTIDE SEQUENCE [LARGE SCALE GENOMIC DNA]</scope>
</reference>
<dbReference type="AlphaFoldDB" id="A0A0G0INA8"/>
<dbReference type="InterPro" id="IPR036866">
    <property type="entry name" value="RibonucZ/Hydroxyglut_hydro"/>
</dbReference>
<protein>
    <submittedName>
        <fullName evidence="2">Lipoate-protein ligase B</fullName>
    </submittedName>
</protein>
<feature type="non-terminal residue" evidence="2">
    <location>
        <position position="196"/>
    </location>
</feature>
<feature type="domain" description="Metallo-beta-lactamase" evidence="1">
    <location>
        <begin position="37"/>
        <end position="192"/>
    </location>
</feature>
<sequence>MMRYKIKFLGSSNGQSIPRENCQCLQCESKDKKDSRLRSVILVNNKILIDAGPDILKQLTTRQIENLDSVLITHEHNDHVGGLKYLLKINRNLRIIRLKPGQHFKLLNIDFFGFKVMHSKMMPTVGLEIAEKIAYIPDSSSLDLALKYLQEVKIAILDGSIFDRSSSDHLAMKEIIATTKIFKNLKKIYFTHNGHT</sequence>
<dbReference type="PANTHER" id="PTHR42663">
    <property type="entry name" value="HYDROLASE C777.06C-RELATED-RELATED"/>
    <property type="match status" value="1"/>
</dbReference>
<dbReference type="Gene3D" id="3.60.15.10">
    <property type="entry name" value="Ribonuclease Z/Hydroxyacylglutathione hydrolase-like"/>
    <property type="match status" value="2"/>
</dbReference>
<evidence type="ECO:0000313" key="2">
    <source>
        <dbReference type="EMBL" id="KKQ17526.1"/>
    </source>
</evidence>
<dbReference type="Proteomes" id="UP000034508">
    <property type="component" value="Unassembled WGS sequence"/>
</dbReference>
<comment type="caution">
    <text evidence="2">The sequence shown here is derived from an EMBL/GenBank/DDBJ whole genome shotgun (WGS) entry which is preliminary data.</text>
</comment>
<evidence type="ECO:0000259" key="1">
    <source>
        <dbReference type="SMART" id="SM00849"/>
    </source>
</evidence>
<proteinExistence type="predicted"/>
<gene>
    <name evidence="2" type="ORF">US31_C0018G0010</name>
</gene>
<evidence type="ECO:0000313" key="3">
    <source>
        <dbReference type="Proteomes" id="UP000034508"/>
    </source>
</evidence>
<accession>A0A0G0INA8</accession>
<dbReference type="Pfam" id="PF00753">
    <property type="entry name" value="Lactamase_B"/>
    <property type="match status" value="1"/>
</dbReference>
<dbReference type="InterPro" id="IPR001279">
    <property type="entry name" value="Metallo-B-lactamas"/>
</dbReference>
<organism evidence="2 3">
    <name type="scientific">Berkelbacteria bacterium GW2011_GWA1_36_9</name>
    <dbReference type="NCBI Taxonomy" id="1618331"/>
    <lineage>
        <taxon>Bacteria</taxon>
        <taxon>Candidatus Berkelbacteria</taxon>
    </lineage>
</organism>
<keyword evidence="2" id="KW-0436">Ligase</keyword>
<dbReference type="EMBL" id="LBSM01000018">
    <property type="protein sequence ID" value="KKQ17526.1"/>
    <property type="molecule type" value="Genomic_DNA"/>
</dbReference>
<dbReference type="SUPFAM" id="SSF56281">
    <property type="entry name" value="Metallo-hydrolase/oxidoreductase"/>
    <property type="match status" value="1"/>
</dbReference>
<dbReference type="PANTHER" id="PTHR42663:SF6">
    <property type="entry name" value="HYDROLASE C777.06C-RELATED"/>
    <property type="match status" value="1"/>
</dbReference>
<name>A0A0G0INA8_9BACT</name>
<dbReference type="GO" id="GO:0016874">
    <property type="term" value="F:ligase activity"/>
    <property type="evidence" value="ECO:0007669"/>
    <property type="project" value="UniProtKB-KW"/>
</dbReference>